<dbReference type="Pfam" id="PF00534">
    <property type="entry name" value="Glycos_transf_1"/>
    <property type="match status" value="1"/>
</dbReference>
<protein>
    <submittedName>
        <fullName evidence="3">Glycosyl transferase, group 1</fullName>
    </submittedName>
</protein>
<gene>
    <name evidence="3" type="ordered locus">cce_2097</name>
</gene>
<feature type="domain" description="Glycosyl transferase family 1" evidence="1">
    <location>
        <begin position="237"/>
        <end position="395"/>
    </location>
</feature>
<dbReference type="GO" id="GO:0016757">
    <property type="term" value="F:glycosyltransferase activity"/>
    <property type="evidence" value="ECO:0007669"/>
    <property type="project" value="InterPro"/>
</dbReference>
<dbReference type="AlphaFoldDB" id="B1WNL8"/>
<evidence type="ECO:0000259" key="2">
    <source>
        <dbReference type="Pfam" id="PF13439"/>
    </source>
</evidence>
<dbReference type="SUPFAM" id="SSF53756">
    <property type="entry name" value="UDP-Glycosyltransferase/glycogen phosphorylase"/>
    <property type="match status" value="1"/>
</dbReference>
<reference evidence="3 4" key="1">
    <citation type="journal article" date="2008" name="Proc. Natl. Acad. Sci. U.S.A.">
        <title>The genome of Cyanothece 51142, a unicellular diazotrophic cyanobacterium important in the marine nitrogen cycle.</title>
        <authorList>
            <person name="Welsh E.A."/>
            <person name="Liberton M."/>
            <person name="Stoeckel J."/>
            <person name="Loh T."/>
            <person name="Elvitigala T."/>
            <person name="Wang C."/>
            <person name="Wollam A."/>
            <person name="Fulton R.S."/>
            <person name="Clifton S.W."/>
            <person name="Jacobs J.M."/>
            <person name="Aurora R."/>
            <person name="Ghosh B.K."/>
            <person name="Sherman L.A."/>
            <person name="Smith R.D."/>
            <person name="Wilson R.K."/>
            <person name="Pakrasi H.B."/>
        </authorList>
    </citation>
    <scope>NUCLEOTIDE SEQUENCE [LARGE SCALE GENOMIC DNA]</scope>
    <source>
        <strain evidence="4">ATCC 51142 / BH68</strain>
    </source>
</reference>
<dbReference type="HOGENOM" id="CLU_009583_28_3_3"/>
<dbReference type="Proteomes" id="UP000001203">
    <property type="component" value="Chromosome circular"/>
</dbReference>
<keyword evidence="4" id="KW-1185">Reference proteome</keyword>
<name>B1WNL8_CROS5</name>
<evidence type="ECO:0000313" key="3">
    <source>
        <dbReference type="EMBL" id="ACB51447.1"/>
    </source>
</evidence>
<keyword evidence="3" id="KW-0808">Transferase</keyword>
<organism evidence="3 4">
    <name type="scientific">Crocosphaera subtropica (strain ATCC 51142 / BH68)</name>
    <name type="common">Cyanothece sp. (strain ATCC 51142)</name>
    <dbReference type="NCBI Taxonomy" id="43989"/>
    <lineage>
        <taxon>Bacteria</taxon>
        <taxon>Bacillati</taxon>
        <taxon>Cyanobacteriota</taxon>
        <taxon>Cyanophyceae</taxon>
        <taxon>Oscillatoriophycideae</taxon>
        <taxon>Chroococcales</taxon>
        <taxon>Aphanothecaceae</taxon>
        <taxon>Crocosphaera</taxon>
        <taxon>Crocosphaera subtropica</taxon>
    </lineage>
</organism>
<dbReference type="CAZy" id="GT4">
    <property type="family name" value="Glycosyltransferase Family 4"/>
</dbReference>
<dbReference type="STRING" id="43989.cce_2097"/>
<sequence length="428" mass="48622">MAFCAEKVRRPLFKIYMKVLHINQSDIMGGAAIAGYRLHQALLNSGVDSRLFVAETNLDDPRIREIPQKRRTQDLLRNISDPLGLNFVNIVSTFLMPQDPFFQEAEIVNFHNIHRGYFNYLALPQLTKNKPGVFVLHDMWTFTGHCVYSYDCDRWKIGCGQCPYPETYPSINRDNTHVEWRLKQWLYQQSNLSVVSPSRWLIEQVQQSPLLQNLPLHHIPHGIDTEAYQPLDPEMCRAALGIPTHKKVLMFVADLLQDYRKGSDLLLEALSQLPDSLKVDTILLTLGLGSESFWSSCGLASINMGVVRNDRLKSVIYSAADLFVFATRADIFGLVLQESMACGTPMISFKIGGVPDLVRPGITGYLAEPENSQDLCQGIIYLLEDNTLRQQMSQHCRDIALNEYSLDKQAQRYLEVYNKILGIAPKLS</sequence>
<dbReference type="KEGG" id="cyt:cce_2097"/>
<dbReference type="Gene3D" id="3.40.50.2000">
    <property type="entry name" value="Glycogen Phosphorylase B"/>
    <property type="match status" value="2"/>
</dbReference>
<dbReference type="InterPro" id="IPR028098">
    <property type="entry name" value="Glyco_trans_4-like_N"/>
</dbReference>
<evidence type="ECO:0000313" key="4">
    <source>
        <dbReference type="Proteomes" id="UP000001203"/>
    </source>
</evidence>
<dbReference type="CDD" id="cd03825">
    <property type="entry name" value="GT4_WcaC-like"/>
    <property type="match status" value="1"/>
</dbReference>
<dbReference type="Pfam" id="PF13439">
    <property type="entry name" value="Glyco_transf_4"/>
    <property type="match status" value="1"/>
</dbReference>
<dbReference type="PANTHER" id="PTHR12526:SF635">
    <property type="entry name" value="GLYCOSYL TRANSFERASE GROUP 1"/>
    <property type="match status" value="1"/>
</dbReference>
<feature type="domain" description="Glycosyltransferase subfamily 4-like N-terminal" evidence="2">
    <location>
        <begin position="28"/>
        <end position="226"/>
    </location>
</feature>
<accession>B1WNL8</accession>
<dbReference type="eggNOG" id="COG0438">
    <property type="taxonomic scope" value="Bacteria"/>
</dbReference>
<proteinExistence type="predicted"/>
<evidence type="ECO:0000259" key="1">
    <source>
        <dbReference type="Pfam" id="PF00534"/>
    </source>
</evidence>
<dbReference type="EMBL" id="CP000806">
    <property type="protein sequence ID" value="ACB51447.1"/>
    <property type="molecule type" value="Genomic_DNA"/>
</dbReference>
<dbReference type="InterPro" id="IPR001296">
    <property type="entry name" value="Glyco_trans_1"/>
</dbReference>
<dbReference type="PANTHER" id="PTHR12526">
    <property type="entry name" value="GLYCOSYLTRANSFERASE"/>
    <property type="match status" value="1"/>
</dbReference>